<keyword evidence="3" id="KW-1185">Reference proteome</keyword>
<accession>A0A8K0G6V3</accession>
<evidence type="ECO:0000259" key="1">
    <source>
        <dbReference type="PROSITE" id="PS51029"/>
    </source>
</evidence>
<dbReference type="AlphaFoldDB" id="A0A8K0G6V3"/>
<feature type="domain" description="MADF" evidence="1">
    <location>
        <begin position="11"/>
        <end position="89"/>
    </location>
</feature>
<dbReference type="PANTHER" id="PTHR21505:SF12">
    <property type="entry name" value="MADF DOMAIN-CONTAINING PROTEIN-RELATED"/>
    <property type="match status" value="1"/>
</dbReference>
<dbReference type="Pfam" id="PF10545">
    <property type="entry name" value="MADF_DNA_bdg"/>
    <property type="match status" value="1"/>
</dbReference>
<comment type="caution">
    <text evidence="2">The sequence shown here is derived from an EMBL/GenBank/DDBJ whole genome shotgun (WGS) entry which is preliminary data.</text>
</comment>
<dbReference type="Proteomes" id="UP000801492">
    <property type="component" value="Unassembled WGS sequence"/>
</dbReference>
<dbReference type="PROSITE" id="PS51029">
    <property type="entry name" value="MADF"/>
    <property type="match status" value="1"/>
</dbReference>
<gene>
    <name evidence="2" type="ORF">ILUMI_18460</name>
</gene>
<evidence type="ECO:0000313" key="2">
    <source>
        <dbReference type="EMBL" id="KAF2887713.1"/>
    </source>
</evidence>
<dbReference type="InterPro" id="IPR006578">
    <property type="entry name" value="MADF-dom"/>
</dbReference>
<reference evidence="2" key="1">
    <citation type="submission" date="2019-08" db="EMBL/GenBank/DDBJ databases">
        <title>The genome of the North American firefly Photinus pyralis.</title>
        <authorList>
            <consortium name="Photinus pyralis genome working group"/>
            <person name="Fallon T.R."/>
            <person name="Sander Lower S.E."/>
            <person name="Weng J.-K."/>
        </authorList>
    </citation>
    <scope>NUCLEOTIDE SEQUENCE</scope>
    <source>
        <strain evidence="2">TRF0915ILg1</strain>
        <tissue evidence="2">Whole body</tissue>
    </source>
</reference>
<dbReference type="PANTHER" id="PTHR21505">
    <property type="entry name" value="MADF DOMAIN-CONTAINING PROTEIN-RELATED"/>
    <property type="match status" value="1"/>
</dbReference>
<sequence length="89" mass="10301">MMSWAHKQVQVLIDSYQQWPCVYAVRNPLYKNKHARKRAFQAIESAIKTVRPHTSIAEIKSKFQGLKTNFLIEYKKVESSKTTGTGEDD</sequence>
<organism evidence="2 3">
    <name type="scientific">Ignelater luminosus</name>
    <name type="common">Cucubano</name>
    <name type="synonym">Pyrophorus luminosus</name>
    <dbReference type="NCBI Taxonomy" id="2038154"/>
    <lineage>
        <taxon>Eukaryota</taxon>
        <taxon>Metazoa</taxon>
        <taxon>Ecdysozoa</taxon>
        <taxon>Arthropoda</taxon>
        <taxon>Hexapoda</taxon>
        <taxon>Insecta</taxon>
        <taxon>Pterygota</taxon>
        <taxon>Neoptera</taxon>
        <taxon>Endopterygota</taxon>
        <taxon>Coleoptera</taxon>
        <taxon>Polyphaga</taxon>
        <taxon>Elateriformia</taxon>
        <taxon>Elateroidea</taxon>
        <taxon>Elateridae</taxon>
        <taxon>Agrypninae</taxon>
        <taxon>Pyrophorini</taxon>
        <taxon>Ignelater</taxon>
    </lineage>
</organism>
<dbReference type="OrthoDB" id="9909584at2759"/>
<protein>
    <recommendedName>
        <fullName evidence="1">MADF domain-containing protein</fullName>
    </recommendedName>
</protein>
<evidence type="ECO:0000313" key="3">
    <source>
        <dbReference type="Proteomes" id="UP000801492"/>
    </source>
</evidence>
<name>A0A8K0G6V3_IGNLU</name>
<proteinExistence type="predicted"/>
<dbReference type="EMBL" id="VTPC01082143">
    <property type="protein sequence ID" value="KAF2887713.1"/>
    <property type="molecule type" value="Genomic_DNA"/>
</dbReference>
<feature type="non-terminal residue" evidence="2">
    <location>
        <position position="89"/>
    </location>
</feature>